<sequence length="37" mass="4713">MTYYMNLCRFVQIKEYDDEKNMYIFKLFTYGDFFGFM</sequence>
<organism evidence="1 2">
    <name type="scientific">Treponema denticola (strain ATCC 35405 / DSM 14222 / CIP 103919 / JCM 8153 / KCTC 15104)</name>
    <dbReference type="NCBI Taxonomy" id="243275"/>
    <lineage>
        <taxon>Bacteria</taxon>
        <taxon>Pseudomonadati</taxon>
        <taxon>Spirochaetota</taxon>
        <taxon>Spirochaetia</taxon>
        <taxon>Spirochaetales</taxon>
        <taxon>Treponemataceae</taxon>
        <taxon>Treponema</taxon>
    </lineage>
</organism>
<dbReference type="OrthoDB" id="9864320at2"/>
<accession>Q73K27</accession>
<dbReference type="HOGENOM" id="CLU_3349898_0_0_12"/>
<dbReference type="PaxDb" id="243275-TDE_2590"/>
<evidence type="ECO:0000313" key="2">
    <source>
        <dbReference type="Proteomes" id="UP000008212"/>
    </source>
</evidence>
<dbReference type="AlphaFoldDB" id="Q73K27"/>
<keyword evidence="2" id="KW-1185">Reference proteome</keyword>
<proteinExistence type="predicted"/>
<name>Q73K27_TREDE</name>
<dbReference type="STRING" id="243275.TDE_2590"/>
<evidence type="ECO:0000313" key="1">
    <source>
        <dbReference type="EMBL" id="AAS13107.1"/>
    </source>
</evidence>
<protein>
    <submittedName>
        <fullName evidence="1">Uncharacterized protein</fullName>
    </submittedName>
</protein>
<dbReference type="Proteomes" id="UP000008212">
    <property type="component" value="Chromosome"/>
</dbReference>
<dbReference type="KEGG" id="tde:TDE_2590"/>
<dbReference type="EMBL" id="AE017226">
    <property type="protein sequence ID" value="AAS13107.1"/>
    <property type="molecule type" value="Genomic_DNA"/>
</dbReference>
<gene>
    <name evidence="1" type="ordered locus">TDE_2590</name>
</gene>
<reference evidence="1 2" key="1">
    <citation type="journal article" date="2004" name="Proc. Natl. Acad. Sci. U.S.A.">
        <title>Comparison of the genome of the oral pathogen Treponema denticola with other spirochete genomes.</title>
        <authorList>
            <person name="Seshadri R."/>
            <person name="Myers G.S."/>
            <person name="Tettelin H."/>
            <person name="Eisen J.A."/>
            <person name="Heidelberg J.F."/>
            <person name="Dodson R.J."/>
            <person name="Davidsen T.M."/>
            <person name="DeBoy R.T."/>
            <person name="Fouts D.E."/>
            <person name="Haft D.H."/>
            <person name="Selengut J."/>
            <person name="Ren Q."/>
            <person name="Brinkac L.M."/>
            <person name="Madupu R."/>
            <person name="Kolonay J."/>
            <person name="Durkin S.A."/>
            <person name="Daugherty S.C."/>
            <person name="Shetty J."/>
            <person name="Shvartsbeyn A."/>
            <person name="Gebregeorgis E."/>
            <person name="Geer K."/>
            <person name="Tsegaye G."/>
            <person name="Malek J."/>
            <person name="Ayodeji B."/>
            <person name="Shatsman S."/>
            <person name="McLeod M.P."/>
            <person name="Smajs D."/>
            <person name="Howell J.K."/>
            <person name="Pal S."/>
            <person name="Amin A."/>
            <person name="Vashisth P."/>
            <person name="McNeill T.Z."/>
            <person name="Xiang Q."/>
            <person name="Sodergren E."/>
            <person name="Baca E."/>
            <person name="Weinstock G.M."/>
            <person name="Norris S.J."/>
            <person name="Fraser C.M."/>
            <person name="Paulsen I.T."/>
        </authorList>
    </citation>
    <scope>NUCLEOTIDE SEQUENCE [LARGE SCALE GENOMIC DNA]</scope>
    <source>
        <strain evidence="2">ATCC 35405 / DSM 14222 / CIP 103919 / JCM 8153 / KCTC 15104</strain>
    </source>
</reference>